<name>A0A143PM95_LUTPR</name>
<dbReference type="KEGG" id="abac:LuPra_02411"/>
<dbReference type="GO" id="GO:0046210">
    <property type="term" value="P:nitric oxide catabolic process"/>
    <property type="evidence" value="ECO:0007669"/>
    <property type="project" value="TreeGrafter"/>
</dbReference>
<dbReference type="InterPro" id="IPR012292">
    <property type="entry name" value="Globin/Proto"/>
</dbReference>
<evidence type="ECO:0000259" key="6">
    <source>
        <dbReference type="PROSITE" id="PS01033"/>
    </source>
</evidence>
<evidence type="ECO:0000313" key="7">
    <source>
        <dbReference type="EMBL" id="AMY09198.1"/>
    </source>
</evidence>
<evidence type="ECO:0000256" key="3">
    <source>
        <dbReference type="ARBA" id="ARBA00022723"/>
    </source>
</evidence>
<dbReference type="GO" id="GO:0071500">
    <property type="term" value="P:cellular response to nitrosative stress"/>
    <property type="evidence" value="ECO:0007669"/>
    <property type="project" value="TreeGrafter"/>
</dbReference>
<dbReference type="PANTHER" id="PTHR43396">
    <property type="entry name" value="FLAVOHEMOPROTEIN"/>
    <property type="match status" value="1"/>
</dbReference>
<dbReference type="RefSeq" id="WP_110170963.1">
    <property type="nucleotide sequence ID" value="NZ_CP015136.1"/>
</dbReference>
<evidence type="ECO:0000256" key="1">
    <source>
        <dbReference type="ARBA" id="ARBA00022617"/>
    </source>
</evidence>
<evidence type="ECO:0000256" key="2">
    <source>
        <dbReference type="ARBA" id="ARBA00022621"/>
    </source>
</evidence>
<dbReference type="EC" id="1.14.12.17" evidence="7"/>
<dbReference type="GO" id="GO:0008941">
    <property type="term" value="F:nitric oxide dioxygenase NAD(P)H activity"/>
    <property type="evidence" value="ECO:0007669"/>
    <property type="project" value="UniProtKB-EC"/>
</dbReference>
<dbReference type="InterPro" id="IPR000971">
    <property type="entry name" value="Globin"/>
</dbReference>
<dbReference type="GO" id="GO:0005344">
    <property type="term" value="F:oxygen carrier activity"/>
    <property type="evidence" value="ECO:0007669"/>
    <property type="project" value="UniProtKB-KW"/>
</dbReference>
<dbReference type="AlphaFoldDB" id="A0A143PM95"/>
<dbReference type="GO" id="GO:0071949">
    <property type="term" value="F:FAD binding"/>
    <property type="evidence" value="ECO:0007669"/>
    <property type="project" value="TreeGrafter"/>
</dbReference>
<dbReference type="GO" id="GO:0046872">
    <property type="term" value="F:metal ion binding"/>
    <property type="evidence" value="ECO:0007669"/>
    <property type="project" value="UniProtKB-KW"/>
</dbReference>
<keyword evidence="1 5" id="KW-0349">Heme</keyword>
<keyword evidence="7" id="KW-0560">Oxidoreductase</keyword>
<reference evidence="8" key="2">
    <citation type="submission" date="2016-04" db="EMBL/GenBank/DDBJ databases">
        <title>First Complete Genome Sequence of a Subdivision 6 Acidobacterium.</title>
        <authorList>
            <person name="Huang S."/>
            <person name="Vieira S."/>
            <person name="Bunk B."/>
            <person name="Riedel T."/>
            <person name="Sproeer C."/>
            <person name="Overmann J."/>
        </authorList>
    </citation>
    <scope>NUCLEOTIDE SEQUENCE [LARGE SCALE GENOMIC DNA]</scope>
    <source>
        <strain evidence="8">DSM 100886 HEG_-6_39</strain>
    </source>
</reference>
<keyword evidence="2 5" id="KW-0561">Oxygen transport</keyword>
<protein>
    <submittedName>
        <fullName evidence="7">Nitric oxide dioxygenase</fullName>
        <ecNumber evidence="7">1.14.12.17</ecNumber>
    </submittedName>
</protein>
<keyword evidence="7" id="KW-0223">Dioxygenase</keyword>
<keyword evidence="5" id="KW-0813">Transport</keyword>
<dbReference type="Gene3D" id="1.10.490.10">
    <property type="entry name" value="Globins"/>
    <property type="match status" value="1"/>
</dbReference>
<sequence length="148" mass="16410">MTHRISPDKVMITRTQRDLVRQSLDRLTVDAVPVTLLLYGKLFELDPSARRLFHNDLAVQGRKLMDTLDAVASSLDNLESLRPRLLQLGRRHADYGVGPADYDRLITALLWAFAQALGPDFDKPTREAWRVALSAVAAVMQEGTAAGG</sequence>
<dbReference type="InterPro" id="IPR009050">
    <property type="entry name" value="Globin-like_sf"/>
</dbReference>
<reference evidence="7 8" key="1">
    <citation type="journal article" date="2016" name="Genome Announc.">
        <title>First Complete Genome Sequence of a Subdivision 6 Acidobacterium Strain.</title>
        <authorList>
            <person name="Huang S."/>
            <person name="Vieira S."/>
            <person name="Bunk B."/>
            <person name="Riedel T."/>
            <person name="Sproer C."/>
            <person name="Overmann J."/>
        </authorList>
    </citation>
    <scope>NUCLEOTIDE SEQUENCE [LARGE SCALE GENOMIC DNA]</scope>
    <source>
        <strain evidence="8">DSM 100886 HEG_-6_39</strain>
    </source>
</reference>
<gene>
    <name evidence="7" type="primary">hmp</name>
    <name evidence="7" type="ORF">LuPra_02411</name>
</gene>
<evidence type="ECO:0000256" key="4">
    <source>
        <dbReference type="ARBA" id="ARBA00023004"/>
    </source>
</evidence>
<evidence type="ECO:0000256" key="5">
    <source>
        <dbReference type="RuleBase" id="RU000356"/>
    </source>
</evidence>
<dbReference type="EMBL" id="CP015136">
    <property type="protein sequence ID" value="AMY09198.1"/>
    <property type="molecule type" value="Genomic_DNA"/>
</dbReference>
<dbReference type="Proteomes" id="UP000076079">
    <property type="component" value="Chromosome"/>
</dbReference>
<proteinExistence type="inferred from homology"/>
<dbReference type="Pfam" id="PF00042">
    <property type="entry name" value="Globin"/>
    <property type="match status" value="1"/>
</dbReference>
<evidence type="ECO:0000313" key="8">
    <source>
        <dbReference type="Proteomes" id="UP000076079"/>
    </source>
</evidence>
<organism evidence="7 8">
    <name type="scientific">Luteitalea pratensis</name>
    <dbReference type="NCBI Taxonomy" id="1855912"/>
    <lineage>
        <taxon>Bacteria</taxon>
        <taxon>Pseudomonadati</taxon>
        <taxon>Acidobacteriota</taxon>
        <taxon>Vicinamibacteria</taxon>
        <taxon>Vicinamibacterales</taxon>
        <taxon>Vicinamibacteraceae</taxon>
        <taxon>Luteitalea</taxon>
    </lineage>
</organism>
<accession>A0A143PM95</accession>
<dbReference type="OrthoDB" id="9801223at2"/>
<dbReference type="GO" id="GO:0020037">
    <property type="term" value="F:heme binding"/>
    <property type="evidence" value="ECO:0007669"/>
    <property type="project" value="InterPro"/>
</dbReference>
<dbReference type="PANTHER" id="PTHR43396:SF3">
    <property type="entry name" value="FLAVOHEMOPROTEIN"/>
    <property type="match status" value="1"/>
</dbReference>
<dbReference type="STRING" id="1855912.LuPra_02411"/>
<keyword evidence="3" id="KW-0479">Metal-binding</keyword>
<feature type="domain" description="Globin" evidence="6">
    <location>
        <begin position="11"/>
        <end position="145"/>
    </location>
</feature>
<dbReference type="GO" id="GO:0019825">
    <property type="term" value="F:oxygen binding"/>
    <property type="evidence" value="ECO:0007669"/>
    <property type="project" value="InterPro"/>
</dbReference>
<dbReference type="SUPFAM" id="SSF46458">
    <property type="entry name" value="Globin-like"/>
    <property type="match status" value="1"/>
</dbReference>
<keyword evidence="4" id="KW-0408">Iron</keyword>
<keyword evidence="8" id="KW-1185">Reference proteome</keyword>
<dbReference type="PROSITE" id="PS01033">
    <property type="entry name" value="GLOBIN"/>
    <property type="match status" value="1"/>
</dbReference>
<comment type="similarity">
    <text evidence="5">Belongs to the globin family.</text>
</comment>